<proteinExistence type="predicted"/>
<organism evidence="1">
    <name type="scientific">Oikopleura dioica</name>
    <name type="common">Tunicate</name>
    <dbReference type="NCBI Taxonomy" id="34765"/>
    <lineage>
        <taxon>Eukaryota</taxon>
        <taxon>Metazoa</taxon>
        <taxon>Chordata</taxon>
        <taxon>Tunicata</taxon>
        <taxon>Appendicularia</taxon>
        <taxon>Copelata</taxon>
        <taxon>Oikopleuridae</taxon>
        <taxon>Oikopleura</taxon>
    </lineage>
</organism>
<accession>E4Y3X6</accession>
<sequence length="59" mass="6578">MPKPDPNSCSGIFDACRVSGASTSIDCKKYKETCSKYVNFKRVFPSEFAAAKSDYLMKQ</sequence>
<dbReference type="EMBL" id="FN654275">
    <property type="protein sequence ID" value="CBY30374.1"/>
    <property type="molecule type" value="Genomic_DNA"/>
</dbReference>
<gene>
    <name evidence="1" type="ORF">GSOID_T00018239001</name>
</gene>
<name>E4Y3X6_OIKDI</name>
<reference evidence="1" key="1">
    <citation type="journal article" date="2010" name="Science">
        <title>Plasticity of animal genome architecture unmasked by rapid evolution of a pelagic tunicate.</title>
        <authorList>
            <person name="Denoeud F."/>
            <person name="Henriet S."/>
            <person name="Mungpakdee S."/>
            <person name="Aury J.M."/>
            <person name="Da Silva C."/>
            <person name="Brinkmann H."/>
            <person name="Mikhaleva J."/>
            <person name="Olsen L.C."/>
            <person name="Jubin C."/>
            <person name="Canestro C."/>
            <person name="Bouquet J.M."/>
            <person name="Danks G."/>
            <person name="Poulain J."/>
            <person name="Campsteijn C."/>
            <person name="Adamski M."/>
            <person name="Cross I."/>
            <person name="Yadetie F."/>
            <person name="Muffato M."/>
            <person name="Louis A."/>
            <person name="Butcher S."/>
            <person name="Tsagkogeorga G."/>
            <person name="Konrad A."/>
            <person name="Singh S."/>
            <person name="Jensen M.F."/>
            <person name="Cong E.H."/>
            <person name="Eikeseth-Otteraa H."/>
            <person name="Noel B."/>
            <person name="Anthouard V."/>
            <person name="Porcel B.M."/>
            <person name="Kachouri-Lafond R."/>
            <person name="Nishino A."/>
            <person name="Ugolini M."/>
            <person name="Chourrout P."/>
            <person name="Nishida H."/>
            <person name="Aasland R."/>
            <person name="Huzurbazar S."/>
            <person name="Westhof E."/>
            <person name="Delsuc F."/>
            <person name="Lehrach H."/>
            <person name="Reinhardt R."/>
            <person name="Weissenbach J."/>
            <person name="Roy S.W."/>
            <person name="Artiguenave F."/>
            <person name="Postlethwait J.H."/>
            <person name="Manak J.R."/>
            <person name="Thompson E.M."/>
            <person name="Jaillon O."/>
            <person name="Du Pasquier L."/>
            <person name="Boudinot P."/>
            <person name="Liberles D.A."/>
            <person name="Volff J.N."/>
            <person name="Philippe H."/>
            <person name="Lenhard B."/>
            <person name="Roest Crollius H."/>
            <person name="Wincker P."/>
            <person name="Chourrout D."/>
        </authorList>
    </citation>
    <scope>NUCLEOTIDE SEQUENCE [LARGE SCALE GENOMIC DNA]</scope>
</reference>
<evidence type="ECO:0000313" key="1">
    <source>
        <dbReference type="EMBL" id="CBY30374.1"/>
    </source>
</evidence>
<dbReference type="Proteomes" id="UP000011014">
    <property type="component" value="Unassembled WGS sequence"/>
</dbReference>
<protein>
    <submittedName>
        <fullName evidence="1">Uncharacterized protein</fullName>
    </submittedName>
</protein>
<dbReference type="AlphaFoldDB" id="E4Y3X6"/>